<dbReference type="UniPathway" id="UPA00061">
    <property type="reaction ID" value="UER00516"/>
</dbReference>
<dbReference type="OrthoDB" id="9781491at2"/>
<comment type="catalytic activity">
    <reaction evidence="9 10">
        <text>5,6-dimethylbenzimidazole + nicotinate beta-D-ribonucleotide = alpha-ribazole 5'-phosphate + nicotinate + H(+)</text>
        <dbReference type="Rhea" id="RHEA:11196"/>
        <dbReference type="ChEBI" id="CHEBI:15378"/>
        <dbReference type="ChEBI" id="CHEBI:15890"/>
        <dbReference type="ChEBI" id="CHEBI:32544"/>
        <dbReference type="ChEBI" id="CHEBI:57502"/>
        <dbReference type="ChEBI" id="CHEBI:57918"/>
        <dbReference type="EC" id="2.4.2.21"/>
    </reaction>
</comment>
<comment type="similarity">
    <text evidence="2 10">Belongs to the CobT family.</text>
</comment>
<evidence type="ECO:0000313" key="12">
    <source>
        <dbReference type="Proteomes" id="UP000241808"/>
    </source>
</evidence>
<feature type="active site" description="Proton acceptor" evidence="10">
    <location>
        <position position="310"/>
    </location>
</feature>
<evidence type="ECO:0000256" key="6">
    <source>
        <dbReference type="ARBA" id="ARBA00022676"/>
    </source>
</evidence>
<evidence type="ECO:0000256" key="8">
    <source>
        <dbReference type="ARBA" id="ARBA00030686"/>
    </source>
</evidence>
<evidence type="ECO:0000256" key="7">
    <source>
        <dbReference type="ARBA" id="ARBA00022679"/>
    </source>
</evidence>
<evidence type="ECO:0000256" key="5">
    <source>
        <dbReference type="ARBA" id="ARBA00022573"/>
    </source>
</evidence>
<evidence type="ECO:0000256" key="4">
    <source>
        <dbReference type="ARBA" id="ARBA00015486"/>
    </source>
</evidence>
<dbReference type="SUPFAM" id="SSF52733">
    <property type="entry name" value="Nicotinate mononucleotide:5,6-dimethylbenzimidazole phosphoribosyltransferase (CobT)"/>
    <property type="match status" value="1"/>
</dbReference>
<sequence>MPSPSHSPTGLPFDDIRDLLTRMPGPDEAAIAAVRARDAELTKPAGALGRLETIVEWVAAWSANPKPRVDRPLVAIFATSHGVTKQGVSAFPDAVNRQMLDNFAAGGAAVNQLCVANDIGLKVFDLAIDVPTPDISEEDAFDEAACAATIAFGMEAIVGADLLCLGEMGIGNTTIAAAVHHALYGGEAADWVGRGTGVDDAGLARKAEVVARAVARAGGPGLDPLEVLRRVGGREIAATVGAIIAARLQRIPVLLDGYVVTAAAAILHALDPASLDHCIAAHRSAEAAHGRVLEKIGKRPLLDLGMRLGEGSGAALACGIVRNALAVHQGMATFEQAAVSRG</sequence>
<gene>
    <name evidence="10" type="primary">cobT</name>
    <name evidence="11" type="ORF">C8P69_10186</name>
</gene>
<dbReference type="PANTHER" id="PTHR43463:SF1">
    <property type="entry name" value="NICOTINATE-NUCLEOTIDE--DIMETHYLBENZIMIDAZOLE PHOSPHORIBOSYLTRANSFERASE"/>
    <property type="match status" value="1"/>
</dbReference>
<dbReference type="AlphaFoldDB" id="A0A2T4ZHE9"/>
<dbReference type="EC" id="2.4.2.21" evidence="3 10"/>
<dbReference type="HAMAP" id="MF_00230">
    <property type="entry name" value="CobT"/>
    <property type="match status" value="1"/>
</dbReference>
<dbReference type="EMBL" id="PZZL01000001">
    <property type="protein sequence ID" value="PTM61419.1"/>
    <property type="molecule type" value="Genomic_DNA"/>
</dbReference>
<evidence type="ECO:0000256" key="2">
    <source>
        <dbReference type="ARBA" id="ARBA00007110"/>
    </source>
</evidence>
<keyword evidence="5 10" id="KW-0169">Cobalamin biosynthesis</keyword>
<dbReference type="InterPro" id="IPR036087">
    <property type="entry name" value="Nict_dMeBzImd_PRibTrfase_sf"/>
</dbReference>
<protein>
    <recommendedName>
        <fullName evidence="4 10">Nicotinate-nucleotide--dimethylbenzimidazole phosphoribosyltransferase</fullName>
        <shortName evidence="10">NN:DBI PRT</shortName>
        <ecNumber evidence="3 10">2.4.2.21</ecNumber>
    </recommendedName>
    <alternativeName>
        <fullName evidence="8 10">N(1)-alpha-phosphoribosyltransferase</fullName>
    </alternativeName>
</protein>
<dbReference type="CDD" id="cd02439">
    <property type="entry name" value="DMB-PRT_CobT"/>
    <property type="match status" value="1"/>
</dbReference>
<dbReference type="Proteomes" id="UP000241808">
    <property type="component" value="Unassembled WGS sequence"/>
</dbReference>
<evidence type="ECO:0000256" key="9">
    <source>
        <dbReference type="ARBA" id="ARBA00047340"/>
    </source>
</evidence>
<dbReference type="RefSeq" id="WP_108173898.1">
    <property type="nucleotide sequence ID" value="NZ_PZZL01000001.1"/>
</dbReference>
<dbReference type="NCBIfam" id="TIGR03160">
    <property type="entry name" value="cobT_DBIPRT"/>
    <property type="match status" value="1"/>
</dbReference>
<dbReference type="InterPro" id="IPR023195">
    <property type="entry name" value="Nict_dMeBzImd_PRibTrfase_N"/>
</dbReference>
<comment type="pathway">
    <text evidence="1 10">Nucleoside biosynthesis; alpha-ribazole biosynthesis; alpha-ribazole from 5,6-dimethylbenzimidazole: step 1/2.</text>
</comment>
<dbReference type="InterPro" id="IPR003200">
    <property type="entry name" value="Nict_dMeBzImd_PRibTrfase"/>
</dbReference>
<name>A0A2T4ZHE9_9HYPH</name>
<reference evidence="11 12" key="1">
    <citation type="submission" date="2018-04" db="EMBL/GenBank/DDBJ databases">
        <title>Genomic Encyclopedia of Archaeal and Bacterial Type Strains, Phase II (KMG-II): from individual species to whole genera.</title>
        <authorList>
            <person name="Goeker M."/>
        </authorList>
    </citation>
    <scope>NUCLEOTIDE SEQUENCE [LARGE SCALE GENOMIC DNA]</scope>
    <source>
        <strain evidence="11 12">DSM 25521</strain>
    </source>
</reference>
<accession>A0A2T4ZHE9</accession>
<dbReference type="PANTHER" id="PTHR43463">
    <property type="entry name" value="NICOTINATE-NUCLEOTIDE--DIMETHYLBENZIMIDAZOLE PHOSPHORIBOSYLTRANSFERASE"/>
    <property type="match status" value="1"/>
</dbReference>
<comment type="caution">
    <text evidence="11">The sequence shown here is derived from an EMBL/GenBank/DDBJ whole genome shotgun (WGS) entry which is preliminary data.</text>
</comment>
<dbReference type="Pfam" id="PF02277">
    <property type="entry name" value="DBI_PRT"/>
    <property type="match status" value="1"/>
</dbReference>
<keyword evidence="12" id="KW-1185">Reference proteome</keyword>
<evidence type="ECO:0000256" key="3">
    <source>
        <dbReference type="ARBA" id="ARBA00011991"/>
    </source>
</evidence>
<proteinExistence type="inferred from homology"/>
<dbReference type="GO" id="GO:0008939">
    <property type="term" value="F:nicotinate-nucleotide-dimethylbenzimidazole phosphoribosyltransferase activity"/>
    <property type="evidence" value="ECO:0007669"/>
    <property type="project" value="UniProtKB-UniRule"/>
</dbReference>
<dbReference type="Gene3D" id="3.40.50.10210">
    <property type="match status" value="1"/>
</dbReference>
<evidence type="ECO:0000256" key="10">
    <source>
        <dbReference type="HAMAP-Rule" id="MF_00230"/>
    </source>
</evidence>
<keyword evidence="6 10" id="KW-0328">Glycosyltransferase</keyword>
<dbReference type="NCBIfam" id="NF000996">
    <property type="entry name" value="PRK00105.1"/>
    <property type="match status" value="1"/>
</dbReference>
<dbReference type="InterPro" id="IPR017846">
    <property type="entry name" value="Nict_dMeBzImd_PRibTrfase_bact"/>
</dbReference>
<evidence type="ECO:0000313" key="11">
    <source>
        <dbReference type="EMBL" id="PTM61419.1"/>
    </source>
</evidence>
<dbReference type="Gene3D" id="1.10.1610.10">
    <property type="match status" value="1"/>
</dbReference>
<evidence type="ECO:0000256" key="1">
    <source>
        <dbReference type="ARBA" id="ARBA00005049"/>
    </source>
</evidence>
<dbReference type="GO" id="GO:0009236">
    <property type="term" value="P:cobalamin biosynthetic process"/>
    <property type="evidence" value="ECO:0007669"/>
    <property type="project" value="UniProtKB-UniRule"/>
</dbReference>
<keyword evidence="7 10" id="KW-0808">Transferase</keyword>
<comment type="function">
    <text evidence="10">Catalyzes the synthesis of alpha-ribazole-5'-phosphate from nicotinate mononucleotide (NAMN) and 5,6-dimethylbenzimidazole (DMB).</text>
</comment>
<organism evidence="11 12">
    <name type="scientific">Phreatobacter oligotrophus</name>
    <dbReference type="NCBI Taxonomy" id="1122261"/>
    <lineage>
        <taxon>Bacteria</taxon>
        <taxon>Pseudomonadati</taxon>
        <taxon>Pseudomonadota</taxon>
        <taxon>Alphaproteobacteria</taxon>
        <taxon>Hyphomicrobiales</taxon>
        <taxon>Phreatobacteraceae</taxon>
        <taxon>Phreatobacter</taxon>
    </lineage>
</organism>